<organism evidence="2">
    <name type="scientific">marine sediment metagenome</name>
    <dbReference type="NCBI Taxonomy" id="412755"/>
    <lineage>
        <taxon>unclassified sequences</taxon>
        <taxon>metagenomes</taxon>
        <taxon>ecological metagenomes</taxon>
    </lineage>
</organism>
<keyword evidence="1" id="KW-1133">Transmembrane helix</keyword>
<feature type="transmembrane region" description="Helical" evidence="1">
    <location>
        <begin position="21"/>
        <end position="45"/>
    </location>
</feature>
<name>A0A0F9B9J0_9ZZZZ</name>
<gene>
    <name evidence="2" type="ORF">LCGC14_2476880</name>
</gene>
<keyword evidence="1" id="KW-0812">Transmembrane</keyword>
<comment type="caution">
    <text evidence="2">The sequence shown here is derived from an EMBL/GenBank/DDBJ whole genome shotgun (WGS) entry which is preliminary data.</text>
</comment>
<evidence type="ECO:0000256" key="1">
    <source>
        <dbReference type="SAM" id="Phobius"/>
    </source>
</evidence>
<dbReference type="EMBL" id="LAZR01038922">
    <property type="protein sequence ID" value="KKL18300.1"/>
    <property type="molecule type" value="Genomic_DNA"/>
</dbReference>
<sequence length="108" mass="11338">LMAHRKEGLVAKMRGKKGLTLGDAFPAVLTVLLVGILLVASLFLLTELSTTFTADSAAANASNDLITRFDNTIPLVGLILIIVMIAIVIGVLVSSFFVQGSGRGRGRV</sequence>
<feature type="non-terminal residue" evidence="2">
    <location>
        <position position="1"/>
    </location>
</feature>
<reference evidence="2" key="1">
    <citation type="journal article" date="2015" name="Nature">
        <title>Complex archaea that bridge the gap between prokaryotes and eukaryotes.</title>
        <authorList>
            <person name="Spang A."/>
            <person name="Saw J.H."/>
            <person name="Jorgensen S.L."/>
            <person name="Zaremba-Niedzwiedzka K."/>
            <person name="Martijn J."/>
            <person name="Lind A.E."/>
            <person name="van Eijk R."/>
            <person name="Schleper C."/>
            <person name="Guy L."/>
            <person name="Ettema T.J."/>
        </authorList>
    </citation>
    <scope>NUCLEOTIDE SEQUENCE</scope>
</reference>
<keyword evidence="1" id="KW-0472">Membrane</keyword>
<protein>
    <submittedName>
        <fullName evidence="2">Uncharacterized protein</fullName>
    </submittedName>
</protein>
<proteinExistence type="predicted"/>
<dbReference type="AlphaFoldDB" id="A0A0F9B9J0"/>
<feature type="transmembrane region" description="Helical" evidence="1">
    <location>
        <begin position="73"/>
        <end position="98"/>
    </location>
</feature>
<evidence type="ECO:0000313" key="2">
    <source>
        <dbReference type="EMBL" id="KKL18300.1"/>
    </source>
</evidence>
<accession>A0A0F9B9J0</accession>